<comment type="caution">
    <text evidence="1">The sequence shown here is derived from an EMBL/GenBank/DDBJ whole genome shotgun (WGS) entry which is preliminary data.</text>
</comment>
<dbReference type="Pfam" id="PF11932">
    <property type="entry name" value="DUF3450"/>
    <property type="match status" value="1"/>
</dbReference>
<protein>
    <submittedName>
        <fullName evidence="1">DUF3450 family protein</fullName>
    </submittedName>
</protein>
<gene>
    <name evidence="1" type="ORF">ENJ46_01815</name>
</gene>
<organism evidence="1 2">
    <name type="scientific">Hellea balneolensis</name>
    <dbReference type="NCBI Taxonomy" id="287478"/>
    <lineage>
        <taxon>Bacteria</taxon>
        <taxon>Pseudomonadati</taxon>
        <taxon>Pseudomonadota</taxon>
        <taxon>Alphaproteobacteria</taxon>
        <taxon>Maricaulales</taxon>
        <taxon>Robiginitomaculaceae</taxon>
        <taxon>Hellea</taxon>
    </lineage>
</organism>
<evidence type="ECO:0000313" key="2">
    <source>
        <dbReference type="Proteomes" id="UP000886042"/>
    </source>
</evidence>
<feature type="non-terminal residue" evidence="1">
    <location>
        <position position="1"/>
    </location>
</feature>
<dbReference type="InterPro" id="IPR016866">
    <property type="entry name" value="UCP028069"/>
</dbReference>
<dbReference type="AlphaFoldDB" id="A0A7C3GAD2"/>
<sequence length="128" mass="14507">DMPFMLTSRRERIQRLKNVLANPNVSPAEQYRQVLNAFKIEVAYGQGLASYEGPHPLKTGMKVNYLRFGRVALVYMTKDETDIGYYDMKSKSWKPLDTKNVLALRQAIRVANEEAAPEVVLAPVYGAN</sequence>
<dbReference type="Proteomes" id="UP000886042">
    <property type="component" value="Unassembled WGS sequence"/>
</dbReference>
<dbReference type="EMBL" id="DRMN01000122">
    <property type="protein sequence ID" value="HFB54634.1"/>
    <property type="molecule type" value="Genomic_DNA"/>
</dbReference>
<accession>A0A7C3GAD2</accession>
<evidence type="ECO:0000313" key="1">
    <source>
        <dbReference type="EMBL" id="HFB54634.1"/>
    </source>
</evidence>
<name>A0A7C3GAD2_9PROT</name>
<reference evidence="1" key="1">
    <citation type="journal article" date="2020" name="mSystems">
        <title>Genome- and Community-Level Interaction Insights into Carbon Utilization and Element Cycling Functions of Hydrothermarchaeota in Hydrothermal Sediment.</title>
        <authorList>
            <person name="Zhou Z."/>
            <person name="Liu Y."/>
            <person name="Xu W."/>
            <person name="Pan J."/>
            <person name="Luo Z.H."/>
            <person name="Li M."/>
        </authorList>
    </citation>
    <scope>NUCLEOTIDE SEQUENCE [LARGE SCALE GENOMIC DNA]</scope>
    <source>
        <strain evidence="1">HyVt-489</strain>
    </source>
</reference>
<proteinExistence type="predicted"/>